<dbReference type="EMBL" id="QJKJ01003229">
    <property type="protein sequence ID" value="RDX99444.1"/>
    <property type="molecule type" value="Genomic_DNA"/>
</dbReference>
<dbReference type="AlphaFoldDB" id="A0A371H9J9"/>
<dbReference type="OrthoDB" id="1935543at2759"/>
<evidence type="ECO:0008006" key="3">
    <source>
        <dbReference type="Google" id="ProtNLM"/>
    </source>
</evidence>
<gene>
    <name evidence="1" type="ORF">CR513_17519</name>
</gene>
<name>A0A371H9J9_MUCPR</name>
<protein>
    <recommendedName>
        <fullName evidence="3">Integrase zinc-binding domain-containing protein</fullName>
    </recommendedName>
</protein>
<organism evidence="1 2">
    <name type="scientific">Mucuna pruriens</name>
    <name type="common">Velvet bean</name>
    <name type="synonym">Dolichos pruriens</name>
    <dbReference type="NCBI Taxonomy" id="157652"/>
    <lineage>
        <taxon>Eukaryota</taxon>
        <taxon>Viridiplantae</taxon>
        <taxon>Streptophyta</taxon>
        <taxon>Embryophyta</taxon>
        <taxon>Tracheophyta</taxon>
        <taxon>Spermatophyta</taxon>
        <taxon>Magnoliopsida</taxon>
        <taxon>eudicotyledons</taxon>
        <taxon>Gunneridae</taxon>
        <taxon>Pentapetalae</taxon>
        <taxon>rosids</taxon>
        <taxon>fabids</taxon>
        <taxon>Fabales</taxon>
        <taxon>Fabaceae</taxon>
        <taxon>Papilionoideae</taxon>
        <taxon>50 kb inversion clade</taxon>
        <taxon>NPAAA clade</taxon>
        <taxon>indigoferoid/millettioid clade</taxon>
        <taxon>Phaseoleae</taxon>
        <taxon>Mucuna</taxon>
    </lineage>
</organism>
<keyword evidence="2" id="KW-1185">Reference proteome</keyword>
<evidence type="ECO:0000313" key="2">
    <source>
        <dbReference type="Proteomes" id="UP000257109"/>
    </source>
</evidence>
<proteinExistence type="predicted"/>
<comment type="caution">
    <text evidence="1">The sequence shown here is derived from an EMBL/GenBank/DDBJ whole genome shotgun (WGS) entry which is preliminary data.</text>
</comment>
<sequence>MNEIHKGIYDFHSSGWAMVARMLKASYYWLMISEECPLYLYKFQECQAHAHQDIVALLDVGNRHPWAVPHG</sequence>
<feature type="non-terminal residue" evidence="1">
    <location>
        <position position="1"/>
    </location>
</feature>
<dbReference type="Proteomes" id="UP000257109">
    <property type="component" value="Unassembled WGS sequence"/>
</dbReference>
<evidence type="ECO:0000313" key="1">
    <source>
        <dbReference type="EMBL" id="RDX99444.1"/>
    </source>
</evidence>
<accession>A0A371H9J9</accession>
<reference evidence="1" key="1">
    <citation type="submission" date="2018-05" db="EMBL/GenBank/DDBJ databases">
        <title>Draft genome of Mucuna pruriens seed.</title>
        <authorList>
            <person name="Nnadi N.E."/>
            <person name="Vos R."/>
            <person name="Hasami M.H."/>
            <person name="Devisetty U.K."/>
            <person name="Aguiy J.C."/>
        </authorList>
    </citation>
    <scope>NUCLEOTIDE SEQUENCE [LARGE SCALE GENOMIC DNA]</scope>
    <source>
        <strain evidence="1">JCA_2017</strain>
    </source>
</reference>